<evidence type="ECO:0000259" key="4">
    <source>
        <dbReference type="Pfam" id="PF00496"/>
    </source>
</evidence>
<dbReference type="Gene3D" id="3.40.190.10">
    <property type="entry name" value="Periplasmic binding protein-like II"/>
    <property type="match status" value="1"/>
</dbReference>
<dbReference type="Proteomes" id="UP000018680">
    <property type="component" value="Chromosome"/>
</dbReference>
<name>V5WFB1_9SPIO</name>
<reference evidence="5 6" key="1">
    <citation type="journal article" date="2015" name="Stand. Genomic Sci.">
        <title>Complete genome sequence and description of Salinispira pacifica gen. nov., sp. nov., a novel spirochaete isolated form a hypersaline microbial mat.</title>
        <authorList>
            <person name="Ben Hania W."/>
            <person name="Joseph M."/>
            <person name="Schumann P."/>
            <person name="Bunk B."/>
            <person name="Fiebig A."/>
            <person name="Sproer C."/>
            <person name="Klenk H.P."/>
            <person name="Fardeau M.L."/>
            <person name="Spring S."/>
        </authorList>
    </citation>
    <scope>NUCLEOTIDE SEQUENCE [LARGE SCALE GENOMIC DNA]</scope>
    <source>
        <strain evidence="5 6">L21-RPul-D2</strain>
    </source>
</reference>
<accession>V5WFB1</accession>
<dbReference type="Gene3D" id="3.90.76.10">
    <property type="entry name" value="Dipeptide-binding Protein, Domain 1"/>
    <property type="match status" value="1"/>
</dbReference>
<dbReference type="PANTHER" id="PTHR30290:SF38">
    <property type="entry name" value="D,D-DIPEPTIDE-BINDING PERIPLASMIC PROTEIN DDPA-RELATED"/>
    <property type="match status" value="1"/>
</dbReference>
<dbReference type="InterPro" id="IPR000914">
    <property type="entry name" value="SBP_5_dom"/>
</dbReference>
<dbReference type="SUPFAM" id="SSF53850">
    <property type="entry name" value="Periplasmic binding protein-like II"/>
    <property type="match status" value="1"/>
</dbReference>
<dbReference type="GO" id="GO:1904680">
    <property type="term" value="F:peptide transmembrane transporter activity"/>
    <property type="evidence" value="ECO:0007669"/>
    <property type="project" value="TreeGrafter"/>
</dbReference>
<evidence type="ECO:0000256" key="3">
    <source>
        <dbReference type="SAM" id="SignalP"/>
    </source>
</evidence>
<protein>
    <submittedName>
        <fullName evidence="5">Oligopeptide ABC transporter, periplasmic oligopeptide-binding protein OppA</fullName>
    </submittedName>
</protein>
<dbReference type="EMBL" id="CP006939">
    <property type="protein sequence ID" value="AHC14483.1"/>
    <property type="molecule type" value="Genomic_DNA"/>
</dbReference>
<dbReference type="PANTHER" id="PTHR30290">
    <property type="entry name" value="PERIPLASMIC BINDING COMPONENT OF ABC TRANSPORTER"/>
    <property type="match status" value="1"/>
</dbReference>
<dbReference type="KEGG" id="slr:L21SP2_1072"/>
<dbReference type="OrthoDB" id="304884at2"/>
<dbReference type="GO" id="GO:0030288">
    <property type="term" value="C:outer membrane-bounded periplasmic space"/>
    <property type="evidence" value="ECO:0007669"/>
    <property type="project" value="TreeGrafter"/>
</dbReference>
<dbReference type="InterPro" id="IPR023765">
    <property type="entry name" value="SBP_5_CS"/>
</dbReference>
<comment type="similarity">
    <text evidence="1">Belongs to the bacterial solute-binding protein 5 family.</text>
</comment>
<dbReference type="GO" id="GO:0042938">
    <property type="term" value="P:dipeptide transport"/>
    <property type="evidence" value="ECO:0007669"/>
    <property type="project" value="TreeGrafter"/>
</dbReference>
<evidence type="ECO:0000313" key="6">
    <source>
        <dbReference type="Proteomes" id="UP000018680"/>
    </source>
</evidence>
<dbReference type="Gene3D" id="3.10.105.10">
    <property type="entry name" value="Dipeptide-binding Protein, Domain 3"/>
    <property type="match status" value="1"/>
</dbReference>
<feature type="signal peptide" evidence="3">
    <location>
        <begin position="1"/>
        <end position="20"/>
    </location>
</feature>
<evidence type="ECO:0000256" key="1">
    <source>
        <dbReference type="ARBA" id="ARBA00005695"/>
    </source>
</evidence>
<dbReference type="InterPro" id="IPR039424">
    <property type="entry name" value="SBP_5"/>
</dbReference>
<dbReference type="Pfam" id="PF00496">
    <property type="entry name" value="SBP_bac_5"/>
    <property type="match status" value="1"/>
</dbReference>
<dbReference type="eggNOG" id="COG0747">
    <property type="taxonomic scope" value="Bacteria"/>
</dbReference>
<dbReference type="PIRSF" id="PIRSF002741">
    <property type="entry name" value="MppA"/>
    <property type="match status" value="1"/>
</dbReference>
<dbReference type="HOGENOM" id="CLU_017028_8_3_12"/>
<dbReference type="RefSeq" id="WP_024267411.1">
    <property type="nucleotide sequence ID" value="NC_023035.1"/>
</dbReference>
<feature type="domain" description="Solute-binding protein family 5" evidence="4">
    <location>
        <begin position="79"/>
        <end position="461"/>
    </location>
</feature>
<dbReference type="InterPro" id="IPR030678">
    <property type="entry name" value="Peptide/Ni-bd"/>
</dbReference>
<sequence>MKKLALLVLMSAVVFSAVFAAGGAEAASSDKVVLTALIDSSDGWIRNFNPYASGAYQYNHGFTLEYIALYDPLNNNREIPWLGEEISMNDDFTSITVKLREGVKWNDGEDFNADDVVFTYKISQDHPEIDRQGYWGDNGKLLDVVKIDEYTVRWDLRSANRFAPTDIFAEVQMIPEHVWSEVAEPATHVLESPIGTGPFTEVVEFTPEMVVLGRNPYYWNADDLEIDEVRFPQFNDNAAALALLESGQVDWAHIFIPDIEKTYVQGNPNRKYWYGKNDGVRLAFNHMTKNEGNREAFFIPEFKKALSMAIDRQGIIDSAVFGYLDPVVPPVTGLPPALWGSRNPEADAITNRYAEYDLDAAREILAEAGFQDVDGDGWVETPTGQTIEFEILSPAGWSDWNDGAVIAAEGFRAIGVNASAKAPDLGVIIESWETGDHDVLYAGYGKSANPWKFYFDTIGDSSRVLTQTWWSVTQTNYVNEDINALIDRMPSASDAELKEITDEIELFFAENMINIPLFYNGLWYVYSTERFTGWSTEDNPVIEPALADHDVKLYHLMQLSPVK</sequence>
<organism evidence="5 6">
    <name type="scientific">Salinispira pacifica</name>
    <dbReference type="NCBI Taxonomy" id="1307761"/>
    <lineage>
        <taxon>Bacteria</taxon>
        <taxon>Pseudomonadati</taxon>
        <taxon>Spirochaetota</taxon>
        <taxon>Spirochaetia</taxon>
        <taxon>Spirochaetales</taxon>
        <taxon>Spirochaetaceae</taxon>
        <taxon>Salinispira</taxon>
    </lineage>
</organism>
<gene>
    <name evidence="5" type="ORF">L21SP2_1072</name>
</gene>
<proteinExistence type="inferred from homology"/>
<dbReference type="AlphaFoldDB" id="V5WFB1"/>
<feature type="chain" id="PRO_5004741948" evidence="3">
    <location>
        <begin position="21"/>
        <end position="563"/>
    </location>
</feature>
<keyword evidence="6" id="KW-1185">Reference proteome</keyword>
<evidence type="ECO:0000313" key="5">
    <source>
        <dbReference type="EMBL" id="AHC14483.1"/>
    </source>
</evidence>
<keyword evidence="2 3" id="KW-0732">Signal</keyword>
<dbReference type="STRING" id="1307761.L21SP2_1072"/>
<dbReference type="PROSITE" id="PS01040">
    <property type="entry name" value="SBP_BACTERIAL_5"/>
    <property type="match status" value="1"/>
</dbReference>
<evidence type="ECO:0000256" key="2">
    <source>
        <dbReference type="ARBA" id="ARBA00022729"/>
    </source>
</evidence>
<dbReference type="GO" id="GO:0043190">
    <property type="term" value="C:ATP-binding cassette (ABC) transporter complex"/>
    <property type="evidence" value="ECO:0007669"/>
    <property type="project" value="InterPro"/>
</dbReference>
<dbReference type="CDD" id="cd08509">
    <property type="entry name" value="PBP2_TmCBP_oligosaccharides_like"/>
    <property type="match status" value="1"/>
</dbReference>